<gene>
    <name evidence="2" type="ORF">SAMN02745221_00651</name>
</gene>
<sequence length="377" mass="42774">MIKIPVSHLVPGMVLARAIIEPDHHRVLLTAGQVLDEYYIKRIKDKGIPAVYVKDALGIEVPEGAVSGETMQEASRVLSHTFKSLLSTRRLNLKAVRTQVDNIIDELLKNQNLAIGLEDIRDYDSYTYQHSVSVCILSLVIGIRKEYNREKLRNLGIGAILHDIGKITVPQKILNKCGPLDEFEWEIIKKHPWEGFNILRNSGEVSLLSAHVALQHHEHISGSGYPQGLRGDKIHEFARITAVADIFDALVSDRPYRMGYANREALEILYRESGHKISREYLDLLAEHIIPYPVGTLVVLSTGDIAVIAGQNENNFSKPRVKILLDNNRRKYDTIREVDLSRFDTIYIKKALNNDEAVQILTQYALKEILWKENIGY</sequence>
<dbReference type="Proteomes" id="UP000242329">
    <property type="component" value="Unassembled WGS sequence"/>
</dbReference>
<organism evidence="2 3">
    <name type="scientific">Thermosyntropha lipolytica DSM 11003</name>
    <dbReference type="NCBI Taxonomy" id="1123382"/>
    <lineage>
        <taxon>Bacteria</taxon>
        <taxon>Bacillati</taxon>
        <taxon>Bacillota</taxon>
        <taxon>Clostridia</taxon>
        <taxon>Eubacteriales</taxon>
        <taxon>Syntrophomonadaceae</taxon>
        <taxon>Thermosyntropha</taxon>
    </lineage>
</organism>
<dbReference type="InterPro" id="IPR003607">
    <property type="entry name" value="HD/PDEase_dom"/>
</dbReference>
<dbReference type="SUPFAM" id="SSF109604">
    <property type="entry name" value="HD-domain/PDEase-like"/>
    <property type="match status" value="1"/>
</dbReference>
<proteinExistence type="predicted"/>
<dbReference type="InterPro" id="IPR037522">
    <property type="entry name" value="HD_GYP_dom"/>
</dbReference>
<keyword evidence="3" id="KW-1185">Reference proteome</keyword>
<evidence type="ECO:0000313" key="3">
    <source>
        <dbReference type="Proteomes" id="UP000242329"/>
    </source>
</evidence>
<dbReference type="AlphaFoldDB" id="A0A1M5LE37"/>
<evidence type="ECO:0000313" key="2">
    <source>
        <dbReference type="EMBL" id="SHG63210.1"/>
    </source>
</evidence>
<dbReference type="EMBL" id="FQWY01000007">
    <property type="protein sequence ID" value="SHG63210.1"/>
    <property type="molecule type" value="Genomic_DNA"/>
</dbReference>
<name>A0A1M5LE37_9FIRM</name>
<dbReference type="PROSITE" id="PS51832">
    <property type="entry name" value="HD_GYP"/>
    <property type="match status" value="1"/>
</dbReference>
<dbReference type="Gene3D" id="1.10.3210.10">
    <property type="entry name" value="Hypothetical protein af1432"/>
    <property type="match status" value="1"/>
</dbReference>
<reference evidence="3" key="1">
    <citation type="submission" date="2016-11" db="EMBL/GenBank/DDBJ databases">
        <authorList>
            <person name="Varghese N."/>
            <person name="Submissions S."/>
        </authorList>
    </citation>
    <scope>NUCLEOTIDE SEQUENCE [LARGE SCALE GENOMIC DNA]</scope>
    <source>
        <strain evidence="3">DSM 11003</strain>
    </source>
</reference>
<dbReference type="OrthoDB" id="9798833at2"/>
<accession>A0A1M5LE37</accession>
<dbReference type="PANTHER" id="PTHR43155:SF2">
    <property type="entry name" value="CYCLIC DI-GMP PHOSPHODIESTERASE PA4108"/>
    <property type="match status" value="1"/>
</dbReference>
<evidence type="ECO:0000259" key="1">
    <source>
        <dbReference type="PROSITE" id="PS51832"/>
    </source>
</evidence>
<dbReference type="PANTHER" id="PTHR43155">
    <property type="entry name" value="CYCLIC DI-GMP PHOSPHODIESTERASE PA4108-RELATED"/>
    <property type="match status" value="1"/>
</dbReference>
<protein>
    <submittedName>
        <fullName evidence="2">HD domain-containing protein</fullName>
    </submittedName>
</protein>
<dbReference type="Pfam" id="PF13487">
    <property type="entry name" value="HD_5"/>
    <property type="match status" value="1"/>
</dbReference>
<dbReference type="SMART" id="SM00471">
    <property type="entry name" value="HDc"/>
    <property type="match status" value="1"/>
</dbReference>
<dbReference type="STRING" id="1123382.SAMN02745221_00651"/>
<feature type="domain" description="HD-GYP" evidence="1">
    <location>
        <begin position="105"/>
        <end position="301"/>
    </location>
</feature>
<dbReference type="RefSeq" id="WP_073089902.1">
    <property type="nucleotide sequence ID" value="NZ_FQWY01000007.1"/>
</dbReference>
<dbReference type="CDD" id="cd00077">
    <property type="entry name" value="HDc"/>
    <property type="match status" value="1"/>
</dbReference>